<dbReference type="PANTHER" id="PTHR33067:SF31">
    <property type="entry name" value="RNA-DIRECTED DNA POLYMERASE"/>
    <property type="match status" value="1"/>
</dbReference>
<accession>A0ABQ7CY15</accession>
<dbReference type="Gene3D" id="2.40.70.10">
    <property type="entry name" value="Acid Proteases"/>
    <property type="match status" value="1"/>
</dbReference>
<feature type="region of interest" description="Disordered" evidence="1">
    <location>
        <begin position="208"/>
        <end position="235"/>
    </location>
</feature>
<evidence type="ECO:0008006" key="4">
    <source>
        <dbReference type="Google" id="ProtNLM"/>
    </source>
</evidence>
<evidence type="ECO:0000313" key="3">
    <source>
        <dbReference type="Proteomes" id="UP000266723"/>
    </source>
</evidence>
<dbReference type="InterPro" id="IPR021109">
    <property type="entry name" value="Peptidase_aspartic_dom_sf"/>
</dbReference>
<dbReference type="Proteomes" id="UP000266723">
    <property type="component" value="Unassembled WGS sequence"/>
</dbReference>
<gene>
    <name evidence="2" type="ORF">DY000_02015725</name>
</gene>
<protein>
    <recommendedName>
        <fullName evidence="4">Aspartic peptidase DDI1-type domain-containing protein</fullName>
    </recommendedName>
</protein>
<sequence>MPSCIRSNKETQLLFSPDPASLECSIRKEARSSSIDNTTCSSIDFCQPPSTHTLVPSTDTRSLLSTDDTHLSSTDIFHPPSIDTSVRTSIDTEPRDMVATLILVRDDRGTCMTRWVICITLVSIDAKPRTSIDRGHPKSIDVLSCISIDNTYGINRILQSSEDHDSRGVRSKTPTSAQPCLLPIDRRAPITYRVQMPKIDVARLNALRPKPKPSENPPETVKTPSDDGVDPMEVDRVPTGRTLRRRNEKVAKHLKRRANEKEKESFQKRVFMIPLDKPFDEAYYTHRLWMFFRETRETEEDIKRMFFEAREKMRKRITLKKKSDPGQFAIPCTMKGLQVEPSQELFTFVDCSQRNSGGIVRDLEVQIGNVLVPVDFHVVDIKLNCNSSLLLGRAFLSTVGAVCNLQTNQLCLTLIDPNAHYDPIPVKQPQTTSRRINDPGIIAACHCGAEDETEYSASIETHTATSIDSAQQKLTNAEGEESFDIRQGEWENDYYIPTMATHTMHIEEYDEYYEEERAIEQKGTLDKEDRLLYHSSWKTKSPSIDRYGSTSIDTNLTNQITSEHRPTTTTSHRSTLTSTLPDTKITQLAVGQMIAITRATQ</sequence>
<dbReference type="EMBL" id="QGKV02000759">
    <property type="protein sequence ID" value="KAF3563865.1"/>
    <property type="molecule type" value="Genomic_DNA"/>
</dbReference>
<proteinExistence type="predicted"/>
<organism evidence="2 3">
    <name type="scientific">Brassica cretica</name>
    <name type="common">Mustard</name>
    <dbReference type="NCBI Taxonomy" id="69181"/>
    <lineage>
        <taxon>Eukaryota</taxon>
        <taxon>Viridiplantae</taxon>
        <taxon>Streptophyta</taxon>
        <taxon>Embryophyta</taxon>
        <taxon>Tracheophyta</taxon>
        <taxon>Spermatophyta</taxon>
        <taxon>Magnoliopsida</taxon>
        <taxon>eudicotyledons</taxon>
        <taxon>Gunneridae</taxon>
        <taxon>Pentapetalae</taxon>
        <taxon>rosids</taxon>
        <taxon>malvids</taxon>
        <taxon>Brassicales</taxon>
        <taxon>Brassicaceae</taxon>
        <taxon>Brassiceae</taxon>
        <taxon>Brassica</taxon>
    </lineage>
</organism>
<evidence type="ECO:0000313" key="2">
    <source>
        <dbReference type="EMBL" id="KAF3563865.1"/>
    </source>
</evidence>
<evidence type="ECO:0000256" key="1">
    <source>
        <dbReference type="SAM" id="MobiDB-lite"/>
    </source>
</evidence>
<keyword evidence="3" id="KW-1185">Reference proteome</keyword>
<reference evidence="2 3" key="1">
    <citation type="journal article" date="2020" name="BMC Genomics">
        <title>Intraspecific diversification of the crop wild relative Brassica cretica Lam. using demographic model selection.</title>
        <authorList>
            <person name="Kioukis A."/>
            <person name="Michalopoulou V.A."/>
            <person name="Briers L."/>
            <person name="Pirintsos S."/>
            <person name="Studholme D.J."/>
            <person name="Pavlidis P."/>
            <person name="Sarris P.F."/>
        </authorList>
    </citation>
    <scope>NUCLEOTIDE SEQUENCE [LARGE SCALE GENOMIC DNA]</scope>
    <source>
        <strain evidence="3">cv. PFS-1207/04</strain>
    </source>
</reference>
<comment type="caution">
    <text evidence="2">The sequence shown here is derived from an EMBL/GenBank/DDBJ whole genome shotgun (WGS) entry which is preliminary data.</text>
</comment>
<dbReference type="PANTHER" id="PTHR33067">
    <property type="entry name" value="RNA-DIRECTED DNA POLYMERASE-RELATED"/>
    <property type="match status" value="1"/>
</dbReference>
<name>A0ABQ7CY15_BRACR</name>